<protein>
    <submittedName>
        <fullName evidence="2">DNA repair exonuclease SbcCD ATPase subunit</fullName>
    </submittedName>
</protein>
<proteinExistence type="predicted"/>
<reference evidence="2 4" key="2">
    <citation type="submission" date="2020-03" db="EMBL/GenBank/DDBJ databases">
        <title>Genomic Encyclopedia of Type Strains, Phase IV (KMG-IV): sequencing the most valuable type-strain genomes for metagenomic binning, comparative biology and taxonomic classification.</title>
        <authorList>
            <person name="Goeker M."/>
        </authorList>
    </citation>
    <scope>NUCLEOTIDE SEQUENCE [LARGE SCALE GENOMIC DNA]</scope>
    <source>
        <strain evidence="2 4">DSM 105722</strain>
    </source>
</reference>
<gene>
    <name evidence="3" type="ORF">F1644_06235</name>
    <name evidence="2" type="ORF">GGR15_002418</name>
</gene>
<keyword evidence="1" id="KW-0175">Coiled coil</keyword>
<reference evidence="3 5" key="1">
    <citation type="submission" date="2019-09" db="EMBL/GenBank/DDBJ databases">
        <title>Butyricimonas paravirosa DSM 105722 (=214-4 = JCM 18677 = CCUG 65563).</title>
        <authorList>
            <person name="Le Roy T."/>
            <person name="Cani P.D."/>
        </authorList>
    </citation>
    <scope>NUCLEOTIDE SEQUENCE [LARGE SCALE GENOMIC DNA]</scope>
    <source>
        <strain evidence="3 5">DSM 105722</strain>
    </source>
</reference>
<feature type="coiled-coil region" evidence="1">
    <location>
        <begin position="43"/>
        <end position="91"/>
    </location>
</feature>
<accession>A0A7X5YCV4</accession>
<dbReference type="EMBL" id="JAATLI010000008">
    <property type="protein sequence ID" value="NJC18790.1"/>
    <property type="molecule type" value="Genomic_DNA"/>
</dbReference>
<evidence type="ECO:0000313" key="3">
    <source>
        <dbReference type="EMBL" id="WOF11886.1"/>
    </source>
</evidence>
<dbReference type="GO" id="GO:0004527">
    <property type="term" value="F:exonuclease activity"/>
    <property type="evidence" value="ECO:0007669"/>
    <property type="project" value="UniProtKB-KW"/>
</dbReference>
<keyword evidence="2" id="KW-0540">Nuclease</keyword>
<dbReference type="GeneID" id="86890875"/>
<name>A0A7X5YCV4_9BACT</name>
<sequence length="269" mass="30862">MRNLIYWIVLGFAWSFSACQDVTVGYLVVDETAGYAKDTMYIVTNTENELQRLENILATFYSNNISLKKELEEKEATLQETKEQKYEELDERLTPIWDAMEEEDADFDALMDQQMAIEEEMDEKYDPILAEIETSIAELKEQQENLAKDMGIESPEILKTQIEEYQIKVDYKLAWVSSKIEGVQGTEPVLYSVVRVKTEKEENIAKFMENVEVLGAGMVCVKYDSEIAGGTYTITLKIENEGRSRILEDVFTIVAKEVPAEEPIPMPEE</sequence>
<organism evidence="2 4">
    <name type="scientific">Butyricimonas paravirosa</name>
    <dbReference type="NCBI Taxonomy" id="1472417"/>
    <lineage>
        <taxon>Bacteria</taxon>
        <taxon>Pseudomonadati</taxon>
        <taxon>Bacteroidota</taxon>
        <taxon>Bacteroidia</taxon>
        <taxon>Bacteroidales</taxon>
        <taxon>Odoribacteraceae</taxon>
        <taxon>Butyricimonas</taxon>
    </lineage>
</organism>
<keyword evidence="2" id="KW-0269">Exonuclease</keyword>
<keyword evidence="2" id="KW-0378">Hydrolase</keyword>
<dbReference type="AlphaFoldDB" id="A0A7X5YCV4"/>
<dbReference type="PROSITE" id="PS51257">
    <property type="entry name" value="PROKAR_LIPOPROTEIN"/>
    <property type="match status" value="1"/>
</dbReference>
<dbReference type="Proteomes" id="UP001302374">
    <property type="component" value="Chromosome"/>
</dbReference>
<dbReference type="Proteomes" id="UP000576368">
    <property type="component" value="Unassembled WGS sequence"/>
</dbReference>
<evidence type="ECO:0000313" key="4">
    <source>
        <dbReference type="Proteomes" id="UP000576368"/>
    </source>
</evidence>
<evidence type="ECO:0000313" key="2">
    <source>
        <dbReference type="EMBL" id="NJC18790.1"/>
    </source>
</evidence>
<evidence type="ECO:0000256" key="1">
    <source>
        <dbReference type="SAM" id="Coils"/>
    </source>
</evidence>
<dbReference type="InterPro" id="IPR036187">
    <property type="entry name" value="DNA_mismatch_repair_MutS_sf"/>
</dbReference>
<dbReference type="SUPFAM" id="SSF48334">
    <property type="entry name" value="DNA repair protein MutS, domain III"/>
    <property type="match status" value="1"/>
</dbReference>
<dbReference type="EMBL" id="CP043839">
    <property type="protein sequence ID" value="WOF11886.1"/>
    <property type="molecule type" value="Genomic_DNA"/>
</dbReference>
<dbReference type="RefSeq" id="WP_118304824.1">
    <property type="nucleotide sequence ID" value="NZ_BMPA01000008.1"/>
</dbReference>
<keyword evidence="5" id="KW-1185">Reference proteome</keyword>
<evidence type="ECO:0000313" key="5">
    <source>
        <dbReference type="Proteomes" id="UP001302374"/>
    </source>
</evidence>